<feature type="signal peptide" evidence="2">
    <location>
        <begin position="1"/>
        <end position="15"/>
    </location>
</feature>
<dbReference type="AlphaFoldDB" id="A0A835J6L5"/>
<dbReference type="InterPro" id="IPR025486">
    <property type="entry name" value="DUF4378"/>
</dbReference>
<protein>
    <recommendedName>
        <fullName evidence="7">DUF4378 domain-containing protein</fullName>
    </recommendedName>
</protein>
<accession>A0A835J6L5</accession>
<sequence length="1058" mass="118523">MVFEIWVCLVLKARGFWLLGEMNETSGTCLAITEKKAHRPGGCVGIFFQLLDWNKRFAKKKLFSRKLLPAARAKQPLKKFGGDEKRPKTKLHLIADENEGVPPNVKKNGNCNGDMAVQKHEMRAPGLVAKLMGLDSMPAAHRDKHKKVSNSVDCDVTEEKFVDKCHCGSDRDGLNMVKGSTRVESRPQKLQKTGQFERRAVTRFGADALQIKGVLSRSRKHHHPKLAPPVKSPRTSSSKTASRTSRLIDVATRILEPGLQATNRAKSALTYSSSMNYCPRDEVLTGDIGIMLPNIVKQQDIADCNEGVGKSFTGKTSYKNSSNLFDTVYSRPNFKEEQFFCPSTSSNYMSSHKSEMTKPRLPTSTPDQERNVIYQRHWDQQSIAVKQQDNTRVQSQTITVIKPLSQEGQSQRQFRSHQRRPQQQESSSFTFKQRIQTQNETFVSRNRTPPRAKINNLQSRRASSATNAISGVTDFVALNRSIIIRGQPRASTLAGNSVIDKDRKVCCRRNDSLSPHKSPVRKRRTVSVNGRVESTGSANPMSTRQGNTKSYSVSRKEVESSSRSMDCACIKNRSLNGECNKNNCCREGDVSCTFNSPLRHTNFVSMGLKGRSHQIDKNASYQRRLVLDENDGKTSLQNELPLKGDALSTILEQKLKELASQEEDEMTSGGSHPKRSTAMILQELIFALTANQPMSPHAHVFNADKTCENRILGFVEVILGKAIQGHIEAKHRKPVCYDYKWNSCCRTGQIVEVVALYANVTKFYVELYIWIKKEGKIRRNSAGISLDGDHLSPGSVLEASFSNDSCFSSSLDDSSGCRMLLDSMDYSYDQPQPVVTDADHLDCATSLIQGRTVSKIATDLLNHVSGILLSINLAGGRLSGNQLAHAKEVILNTELLFGNAILCNSDSMKRFLIGPFLLDGHEALAGAMWKNLNCLLGFEDSKDGNQLRWFLLDCVIECLDSKYSRYCYSGFNAWKRVPSCMNVEMLIQEIGEEVRRWSGFAGMIPDEIIDWEMSHSLGKWTDFEIEGFETGAEIDWDILQTLVEEIAVDLWESRVDTF</sequence>
<feature type="region of interest" description="Disordered" evidence="1">
    <location>
        <begin position="215"/>
        <end position="243"/>
    </location>
</feature>
<feature type="domain" description="DUF4378" evidence="3">
    <location>
        <begin position="886"/>
        <end position="1045"/>
    </location>
</feature>
<dbReference type="PANTHER" id="PTHR21726:SF61">
    <property type="entry name" value="DNAA INITIATOR-ASSOCIATING PROTEIN"/>
    <property type="match status" value="1"/>
</dbReference>
<keyword evidence="2" id="KW-0732">Signal</keyword>
<feature type="compositionally biased region" description="Polar residues" evidence="1">
    <location>
        <begin position="526"/>
        <end position="548"/>
    </location>
</feature>
<feature type="compositionally biased region" description="Low complexity" evidence="1">
    <location>
        <begin position="232"/>
        <end position="243"/>
    </location>
</feature>
<evidence type="ECO:0000313" key="5">
    <source>
        <dbReference type="EMBL" id="KAF9663987.1"/>
    </source>
</evidence>
<evidence type="ECO:0000259" key="3">
    <source>
        <dbReference type="Pfam" id="PF14309"/>
    </source>
</evidence>
<feature type="region of interest" description="Disordered" evidence="1">
    <location>
        <begin position="345"/>
        <end position="366"/>
    </location>
</feature>
<name>A0A835J6L5_9ROSI</name>
<comment type="caution">
    <text evidence="5">The sequence shown here is derived from an EMBL/GenBank/DDBJ whole genome shotgun (WGS) entry which is preliminary data.</text>
</comment>
<evidence type="ECO:0008006" key="7">
    <source>
        <dbReference type="Google" id="ProtNLM"/>
    </source>
</evidence>
<feature type="compositionally biased region" description="Polar residues" evidence="1">
    <location>
        <begin position="425"/>
        <end position="447"/>
    </location>
</feature>
<dbReference type="InterPro" id="IPR032795">
    <property type="entry name" value="DUF3741-assoc"/>
</dbReference>
<dbReference type="Pfam" id="PF14309">
    <property type="entry name" value="DUF4378"/>
    <property type="match status" value="1"/>
</dbReference>
<evidence type="ECO:0000259" key="4">
    <source>
        <dbReference type="Pfam" id="PF14383"/>
    </source>
</evidence>
<gene>
    <name evidence="5" type="ORF">SADUNF_Sadunf17G0109100</name>
</gene>
<proteinExistence type="predicted"/>
<dbReference type="OrthoDB" id="828603at2759"/>
<feature type="region of interest" description="Disordered" evidence="1">
    <location>
        <begin position="509"/>
        <end position="557"/>
    </location>
</feature>
<evidence type="ECO:0000313" key="6">
    <source>
        <dbReference type="Proteomes" id="UP000657918"/>
    </source>
</evidence>
<feature type="chain" id="PRO_5033028317" description="DUF4378 domain-containing protein" evidence="2">
    <location>
        <begin position="16"/>
        <end position="1058"/>
    </location>
</feature>
<evidence type="ECO:0000256" key="2">
    <source>
        <dbReference type="SAM" id="SignalP"/>
    </source>
</evidence>
<feature type="domain" description="DUF3741" evidence="4">
    <location>
        <begin position="115"/>
        <end position="143"/>
    </location>
</feature>
<keyword evidence="6" id="KW-1185">Reference proteome</keyword>
<reference evidence="5 6" key="1">
    <citation type="submission" date="2020-10" db="EMBL/GenBank/DDBJ databases">
        <title>Plant Genome Project.</title>
        <authorList>
            <person name="Zhang R.-G."/>
        </authorList>
    </citation>
    <scope>NUCLEOTIDE SEQUENCE [LARGE SCALE GENOMIC DNA]</scope>
    <source>
        <strain evidence="5">FAFU-HL-1</strain>
        <tissue evidence="5">Leaf</tissue>
    </source>
</reference>
<dbReference type="EMBL" id="JADGMS010000017">
    <property type="protein sequence ID" value="KAF9663987.1"/>
    <property type="molecule type" value="Genomic_DNA"/>
</dbReference>
<organism evidence="5 6">
    <name type="scientific">Salix dunnii</name>
    <dbReference type="NCBI Taxonomy" id="1413687"/>
    <lineage>
        <taxon>Eukaryota</taxon>
        <taxon>Viridiplantae</taxon>
        <taxon>Streptophyta</taxon>
        <taxon>Embryophyta</taxon>
        <taxon>Tracheophyta</taxon>
        <taxon>Spermatophyta</taxon>
        <taxon>Magnoliopsida</taxon>
        <taxon>eudicotyledons</taxon>
        <taxon>Gunneridae</taxon>
        <taxon>Pentapetalae</taxon>
        <taxon>rosids</taxon>
        <taxon>fabids</taxon>
        <taxon>Malpighiales</taxon>
        <taxon>Salicaceae</taxon>
        <taxon>Saliceae</taxon>
        <taxon>Salix</taxon>
    </lineage>
</organism>
<dbReference type="PANTHER" id="PTHR21726">
    <property type="entry name" value="PHOSPHATIDYLINOSITOL N-ACETYLGLUCOSAMINYLTRANSFERASE SUBUNIT P DOWN SYNDROME CRITICAL REGION PROTEIN 5 -RELATED"/>
    <property type="match status" value="1"/>
</dbReference>
<dbReference type="Pfam" id="PF14383">
    <property type="entry name" value="VARLMGL"/>
    <property type="match status" value="1"/>
</dbReference>
<evidence type="ECO:0000256" key="1">
    <source>
        <dbReference type="SAM" id="MobiDB-lite"/>
    </source>
</evidence>
<dbReference type="Proteomes" id="UP000657918">
    <property type="component" value="Unassembled WGS sequence"/>
</dbReference>
<feature type="region of interest" description="Disordered" evidence="1">
    <location>
        <begin position="401"/>
        <end position="448"/>
    </location>
</feature>